<evidence type="ECO:0000259" key="10">
    <source>
        <dbReference type="PROSITE" id="PS50893"/>
    </source>
</evidence>
<dbReference type="InterPro" id="IPR027417">
    <property type="entry name" value="P-loop_NTPase"/>
</dbReference>
<accession>A0ABR8JB32</accession>
<evidence type="ECO:0000256" key="8">
    <source>
        <dbReference type="ARBA" id="ARBA00023136"/>
    </source>
</evidence>
<keyword evidence="14" id="KW-1185">Reference proteome</keyword>
<keyword evidence="4" id="KW-0378">Hydrolase</keyword>
<dbReference type="EMBL" id="JACJTQ010000053">
    <property type="protein sequence ID" value="MBD2694617.1"/>
    <property type="molecule type" value="Genomic_DNA"/>
</dbReference>
<keyword evidence="5" id="KW-0645">Protease</keyword>
<dbReference type="Proteomes" id="UP000660381">
    <property type="component" value="Unassembled WGS sequence"/>
</dbReference>
<dbReference type="Gene3D" id="3.90.70.10">
    <property type="entry name" value="Cysteine proteinases"/>
    <property type="match status" value="1"/>
</dbReference>
<dbReference type="InterPro" id="IPR036640">
    <property type="entry name" value="ABC1_TM_sf"/>
</dbReference>
<evidence type="ECO:0000256" key="3">
    <source>
        <dbReference type="ARBA" id="ARBA00022741"/>
    </source>
</evidence>
<feature type="transmembrane region" description="Helical" evidence="9">
    <location>
        <begin position="418"/>
        <end position="442"/>
    </location>
</feature>
<dbReference type="RefSeq" id="WP_190908762.1">
    <property type="nucleotide sequence ID" value="NZ_JACJTQ010000053.1"/>
</dbReference>
<dbReference type="SMART" id="SM00382">
    <property type="entry name" value="AAA"/>
    <property type="match status" value="1"/>
</dbReference>
<keyword evidence="6" id="KW-0067">ATP-binding</keyword>
<comment type="caution">
    <text evidence="13">The sequence shown here is derived from an EMBL/GenBank/DDBJ whole genome shotgun (WGS) entry which is preliminary data.</text>
</comment>
<dbReference type="PROSITE" id="PS00211">
    <property type="entry name" value="ABC_TRANSPORTER_1"/>
    <property type="match status" value="1"/>
</dbReference>
<keyword evidence="7 9" id="KW-1133">Transmembrane helix</keyword>
<organism evidence="13 14">
    <name type="scientific">Anabaena catenula FACHB-362</name>
    <dbReference type="NCBI Taxonomy" id="2692877"/>
    <lineage>
        <taxon>Bacteria</taxon>
        <taxon>Bacillati</taxon>
        <taxon>Cyanobacteriota</taxon>
        <taxon>Cyanophyceae</taxon>
        <taxon>Nostocales</taxon>
        <taxon>Nostocaceae</taxon>
        <taxon>Anabaena</taxon>
    </lineage>
</organism>
<evidence type="ECO:0000259" key="11">
    <source>
        <dbReference type="PROSITE" id="PS50929"/>
    </source>
</evidence>
<dbReference type="SUPFAM" id="SSF52540">
    <property type="entry name" value="P-loop containing nucleoside triphosphate hydrolases"/>
    <property type="match status" value="1"/>
</dbReference>
<evidence type="ECO:0000256" key="1">
    <source>
        <dbReference type="ARBA" id="ARBA00004651"/>
    </source>
</evidence>
<dbReference type="InterPro" id="IPR003593">
    <property type="entry name" value="AAA+_ATPase"/>
</dbReference>
<keyword evidence="8 9" id="KW-0472">Membrane</keyword>
<dbReference type="PROSITE" id="PS50990">
    <property type="entry name" value="PEPTIDASE_C39"/>
    <property type="match status" value="1"/>
</dbReference>
<feature type="transmembrane region" description="Helical" evidence="9">
    <location>
        <begin position="157"/>
        <end position="179"/>
    </location>
</feature>
<dbReference type="PANTHER" id="PTHR43394:SF1">
    <property type="entry name" value="ATP-BINDING CASSETTE SUB-FAMILY B MEMBER 10, MITOCHONDRIAL"/>
    <property type="match status" value="1"/>
</dbReference>
<feature type="domain" description="ABC transporter" evidence="10">
    <location>
        <begin position="482"/>
        <end position="716"/>
    </location>
</feature>
<reference evidence="13 14" key="1">
    <citation type="journal article" date="2020" name="ISME J.">
        <title>Comparative genomics reveals insights into cyanobacterial evolution and habitat adaptation.</title>
        <authorList>
            <person name="Chen M.Y."/>
            <person name="Teng W.K."/>
            <person name="Zhao L."/>
            <person name="Hu C.X."/>
            <person name="Zhou Y.K."/>
            <person name="Han B.P."/>
            <person name="Song L.R."/>
            <person name="Shu W.S."/>
        </authorList>
    </citation>
    <scope>NUCLEOTIDE SEQUENCE [LARGE SCALE GENOMIC DNA]</scope>
    <source>
        <strain evidence="13 14">FACHB-362</strain>
    </source>
</reference>
<dbReference type="InterPro" id="IPR011527">
    <property type="entry name" value="ABC1_TM_dom"/>
</dbReference>
<evidence type="ECO:0000256" key="4">
    <source>
        <dbReference type="ARBA" id="ARBA00022801"/>
    </source>
</evidence>
<evidence type="ECO:0000256" key="6">
    <source>
        <dbReference type="ARBA" id="ARBA00022840"/>
    </source>
</evidence>
<feature type="transmembrane region" description="Helical" evidence="9">
    <location>
        <begin position="302"/>
        <end position="320"/>
    </location>
</feature>
<protein>
    <submittedName>
        <fullName evidence="13">Peptidase domain-containing ABC transporter</fullName>
    </submittedName>
</protein>
<evidence type="ECO:0000256" key="9">
    <source>
        <dbReference type="SAM" id="Phobius"/>
    </source>
</evidence>
<dbReference type="SUPFAM" id="SSF90123">
    <property type="entry name" value="ABC transporter transmembrane region"/>
    <property type="match status" value="1"/>
</dbReference>
<evidence type="ECO:0000256" key="2">
    <source>
        <dbReference type="ARBA" id="ARBA00022692"/>
    </source>
</evidence>
<dbReference type="Pfam" id="PF00664">
    <property type="entry name" value="ABC_membrane"/>
    <property type="match status" value="1"/>
</dbReference>
<feature type="transmembrane region" description="Helical" evidence="9">
    <location>
        <begin position="384"/>
        <end position="406"/>
    </location>
</feature>
<dbReference type="Gene3D" id="3.40.50.300">
    <property type="entry name" value="P-loop containing nucleotide triphosphate hydrolases"/>
    <property type="match status" value="1"/>
</dbReference>
<name>A0ABR8JB32_9NOST</name>
<feature type="domain" description="ABC transmembrane type-1" evidence="11">
    <location>
        <begin position="171"/>
        <end position="447"/>
    </location>
</feature>
<keyword evidence="2 9" id="KW-0812">Transmembrane</keyword>
<keyword evidence="3" id="KW-0547">Nucleotide-binding</keyword>
<dbReference type="InterPro" id="IPR039421">
    <property type="entry name" value="Type_1_exporter"/>
</dbReference>
<evidence type="ECO:0000313" key="13">
    <source>
        <dbReference type="EMBL" id="MBD2694617.1"/>
    </source>
</evidence>
<dbReference type="PROSITE" id="PS50929">
    <property type="entry name" value="ABC_TM1F"/>
    <property type="match status" value="1"/>
</dbReference>
<dbReference type="InterPro" id="IPR005074">
    <property type="entry name" value="Peptidase_C39"/>
</dbReference>
<feature type="domain" description="Peptidase C39" evidence="12">
    <location>
        <begin position="8"/>
        <end position="130"/>
    </location>
</feature>
<evidence type="ECO:0000256" key="7">
    <source>
        <dbReference type="ARBA" id="ARBA00022989"/>
    </source>
</evidence>
<dbReference type="CDD" id="cd18570">
    <property type="entry name" value="ABC_6TM_PCAT1_LagD_like"/>
    <property type="match status" value="1"/>
</dbReference>
<dbReference type="CDD" id="cd02418">
    <property type="entry name" value="Peptidase_C39B"/>
    <property type="match status" value="1"/>
</dbReference>
<dbReference type="PANTHER" id="PTHR43394">
    <property type="entry name" value="ATP-DEPENDENT PERMEASE MDL1, MITOCHONDRIAL"/>
    <property type="match status" value="1"/>
</dbReference>
<dbReference type="PROSITE" id="PS50893">
    <property type="entry name" value="ABC_TRANSPORTER_2"/>
    <property type="match status" value="1"/>
</dbReference>
<comment type="subcellular location">
    <subcellularLocation>
        <location evidence="1">Cell membrane</location>
        <topology evidence="1">Multi-pass membrane protein</topology>
    </subcellularLocation>
</comment>
<keyword evidence="5" id="KW-0788">Thiol protease</keyword>
<feature type="transmembrane region" description="Helical" evidence="9">
    <location>
        <begin position="199"/>
        <end position="220"/>
    </location>
</feature>
<dbReference type="InterPro" id="IPR017871">
    <property type="entry name" value="ABC_transporter-like_CS"/>
</dbReference>
<proteinExistence type="predicted"/>
<dbReference type="Pfam" id="PF00005">
    <property type="entry name" value="ABC_tran"/>
    <property type="match status" value="1"/>
</dbReference>
<dbReference type="Gene3D" id="1.20.1560.10">
    <property type="entry name" value="ABC transporter type 1, transmembrane domain"/>
    <property type="match status" value="1"/>
</dbReference>
<evidence type="ECO:0000259" key="12">
    <source>
        <dbReference type="PROSITE" id="PS50990"/>
    </source>
</evidence>
<feature type="transmembrane region" description="Helical" evidence="9">
    <location>
        <begin position="273"/>
        <end position="296"/>
    </location>
</feature>
<evidence type="ECO:0000313" key="14">
    <source>
        <dbReference type="Proteomes" id="UP000660381"/>
    </source>
</evidence>
<evidence type="ECO:0000256" key="5">
    <source>
        <dbReference type="ARBA" id="ARBA00022807"/>
    </source>
</evidence>
<sequence>MKYQFVKQHSEEDCGAACLAAIAKYYGHTFTLNHIREAVGTGQFGTTLLGLRRGAETLGFNAKPVKTSPEILDRINEAPLPAIIHWKGNHWVILYGKKGKNFLIADPAVGVRYLSQKDLAEGWTDWLLLLIEPDPTRFLAQKDDKVGGFWRFFKRVWIYRAILFQALPINLILGLLSLASPFLLQILTDDVLIRGDTKLLTTVVISVIVMNLISSSLAFIQSNLIAHFAQRLQLGLVMEFGRQILHLPLSYYEARRSGEIVSRLQDIEQINQLVSHLIISLPSKFFIALISLGFMIFYSWKLSVLAIFIAIVMTISTVIFQPSLRQKTSEVLVTEAETQGVLVETFKGALTLKTTTSAPQFWDELESRFGRLANLTFRTIQIGIINNTFSGFVSSIGSIILLWFGGNLVINPSEYLSIGQLLAFSSMNGNFLALISTVISFVEEFTRAKTAIQRLTEVIDATPENEGDGKKPFAHIPEAADIICTNVNFHYAGRIDLLEDFYLTIPGGKVVAIIGKSGCGKSTLAKLISGLYQLQSGNIRIGLYNLQDLSLECLRQQVVLVPQDAHFWSRSIIENFRLGAPYVTFEQIVRACQISGADEFISKLPEKYQTILGEFGANISGGQRQRLAIARAIVTDPPILILDESTGGLDPVSETQVLDQLFKHRQGKTTILITHRPKVINRADWIVLLDQGKLKLEGILEDLKTKPGDHLDFLIP</sequence>
<gene>
    <name evidence="13" type="ORF">H6G68_23195</name>
</gene>
<dbReference type="Pfam" id="PF03412">
    <property type="entry name" value="Peptidase_C39"/>
    <property type="match status" value="1"/>
</dbReference>
<dbReference type="InterPro" id="IPR003439">
    <property type="entry name" value="ABC_transporter-like_ATP-bd"/>
</dbReference>